<comment type="similarity">
    <text evidence="7">Belongs to the TonB-dependent receptor family.</text>
</comment>
<dbReference type="InterPro" id="IPR039426">
    <property type="entry name" value="TonB-dep_rcpt-like"/>
</dbReference>
<keyword evidence="6 7" id="KW-0998">Cell outer membrane</keyword>
<feature type="chain" id="PRO_5017042670" evidence="8">
    <location>
        <begin position="20"/>
        <end position="1043"/>
    </location>
</feature>
<dbReference type="InterPro" id="IPR036942">
    <property type="entry name" value="Beta-barrel_TonB_sf"/>
</dbReference>
<evidence type="ECO:0000256" key="3">
    <source>
        <dbReference type="ARBA" id="ARBA00022452"/>
    </source>
</evidence>
<evidence type="ECO:0000256" key="8">
    <source>
        <dbReference type="SAM" id="SignalP"/>
    </source>
</evidence>
<keyword evidence="8" id="KW-0732">Signal</keyword>
<dbReference type="Proteomes" id="UP000251889">
    <property type="component" value="Unassembled WGS sequence"/>
</dbReference>
<sequence length="1043" mass="112483">MKRILPLFAFLILSWSAFSQDLIKGTVTDGSGDPLPGATVIIKGTNNYAVTDVGGQFNIKPPKELPVTLVTSLAGYKSQEVDVYELSEESLEVVLNNDNVLDEVVVVGYGEQKRKDITGSVASLPAELKYQPVVSVERVLQGAVAGAIVTQTSGQPGGGVSVQIRGSNSVTANSDPLYVIDGFPINNDYSLTDAGITNGPKINPLSSIATSDIESVDVLKDASATAIYGSRGANGVIIITTKKGKANESAIHYDAFYGVQQVVKTLSLATAGEWWQLRKDAAFNTLSTNANAVSKLKSDNLAFLKAAKDGGYTLDTAGVGTDWQDAAYREAAIQSHTLSFLTGSDKTRIGLSANYLNQEGVIVNTDFKRYSFRFNVDHDFNDRFKVLAYINGSATTANVAPDAIVSNLLQSPAAVPIYKDNGEFLIISGLDQSLANPINSLYNQVNETNTYRLLSNVSGEYKISEALTAKVLYGTDIVLNKQNRYLPQSTQEGRQLKGQAFIGSLQTVNWLNENTLSYQKTIGDHALNTVVGFTAQRSVSEGQTSATNDFLSDFYEYHNIGLGLGTVAAQSSAWDQWSLASWLARANYGYKERYLLTLTLRADGSSKFGDDKWGYFPSAAVGWNVHEENFFQDVRNVSFLKLRASLGSTGNQSIPTQRSIAQLAGFRYNFNNQPVVGLAPINVANPGLTWEKTFQVDVGADLGLFNNRVNVVFDYYYKKTTDLLLFASVPGSSGLAEGSNVGNGQISAIYQNLGAVENRGVELSINSQNLTGAFEWSTIAVFSANRNKVLDIGNGIPRFLPNQSQPSVIEVGQPLGSFLVYETDGLIQPGEEGAGALTPQAFNGVGAQKYKDQDGDGKITQTGDRVVVKNNPGVNIGLTNRFAYKGFELSVLLQASVGGTLYNFNRAQLELNNGAGNAAKAAAYAYRVPGTRGAGDPGFTDTDVKAAYQDPAITLSDRFIEDASYLRVKNVSFGYRFPGSITSKLKLKSLRIYVSAQNYWTITNYTGYDPEASQAGQSLLTRGVDNGVYPNNKSIQGGVQLSF</sequence>
<dbReference type="SUPFAM" id="SSF49464">
    <property type="entry name" value="Carboxypeptidase regulatory domain-like"/>
    <property type="match status" value="1"/>
</dbReference>
<dbReference type="OrthoDB" id="9768177at2"/>
<evidence type="ECO:0000256" key="7">
    <source>
        <dbReference type="PROSITE-ProRule" id="PRU01360"/>
    </source>
</evidence>
<evidence type="ECO:0000313" key="11">
    <source>
        <dbReference type="Proteomes" id="UP000251889"/>
    </source>
</evidence>
<evidence type="ECO:0000259" key="9">
    <source>
        <dbReference type="Pfam" id="PF07715"/>
    </source>
</evidence>
<feature type="signal peptide" evidence="8">
    <location>
        <begin position="1"/>
        <end position="19"/>
    </location>
</feature>
<dbReference type="RefSeq" id="WP_112748835.1">
    <property type="nucleotide sequence ID" value="NZ_QMFY01000013.1"/>
</dbReference>
<dbReference type="Gene3D" id="2.170.130.10">
    <property type="entry name" value="TonB-dependent receptor, plug domain"/>
    <property type="match status" value="1"/>
</dbReference>
<protein>
    <submittedName>
        <fullName evidence="10">SusC/RagA family protein</fullName>
    </submittedName>
</protein>
<comment type="subcellular location">
    <subcellularLocation>
        <location evidence="1 7">Cell outer membrane</location>
        <topology evidence="1 7">Multi-pass membrane protein</topology>
    </subcellularLocation>
</comment>
<keyword evidence="3 7" id="KW-1134">Transmembrane beta strand</keyword>
<dbReference type="InterPro" id="IPR037066">
    <property type="entry name" value="Plug_dom_sf"/>
</dbReference>
<dbReference type="NCBIfam" id="TIGR04057">
    <property type="entry name" value="SusC_RagA_signa"/>
    <property type="match status" value="1"/>
</dbReference>
<reference evidence="10 11" key="1">
    <citation type="submission" date="2018-06" db="EMBL/GenBank/DDBJ databases">
        <title>Chryseolinea flavus sp. nov., a member of the phylum Bacteroidetes isolated from soil.</title>
        <authorList>
            <person name="Li Y."/>
            <person name="Wang J."/>
        </authorList>
    </citation>
    <scope>NUCLEOTIDE SEQUENCE [LARGE SCALE GENOMIC DNA]</scope>
    <source>
        <strain evidence="10 11">SDU1-6</strain>
    </source>
</reference>
<proteinExistence type="inferred from homology"/>
<dbReference type="Gene3D" id="2.60.40.1120">
    <property type="entry name" value="Carboxypeptidase-like, regulatory domain"/>
    <property type="match status" value="1"/>
</dbReference>
<evidence type="ECO:0000256" key="4">
    <source>
        <dbReference type="ARBA" id="ARBA00022692"/>
    </source>
</evidence>
<keyword evidence="4 7" id="KW-0812">Transmembrane</keyword>
<gene>
    <name evidence="10" type="ORF">DQQ10_20725</name>
</gene>
<dbReference type="InterPro" id="IPR023997">
    <property type="entry name" value="TonB-dep_OMP_SusC/RagA_CS"/>
</dbReference>
<keyword evidence="11" id="KW-1185">Reference proteome</keyword>
<keyword evidence="5 7" id="KW-0472">Membrane</keyword>
<dbReference type="Pfam" id="PF07715">
    <property type="entry name" value="Plug"/>
    <property type="match status" value="1"/>
</dbReference>
<evidence type="ECO:0000256" key="5">
    <source>
        <dbReference type="ARBA" id="ARBA00023136"/>
    </source>
</evidence>
<accession>A0A364XZH8</accession>
<dbReference type="SUPFAM" id="SSF56935">
    <property type="entry name" value="Porins"/>
    <property type="match status" value="1"/>
</dbReference>
<dbReference type="InterPro" id="IPR008969">
    <property type="entry name" value="CarboxyPept-like_regulatory"/>
</dbReference>
<dbReference type="InterPro" id="IPR023996">
    <property type="entry name" value="TonB-dep_OMP_SusC/RagA"/>
</dbReference>
<evidence type="ECO:0000313" key="10">
    <source>
        <dbReference type="EMBL" id="RAV99022.1"/>
    </source>
</evidence>
<dbReference type="EMBL" id="QMFY01000013">
    <property type="protein sequence ID" value="RAV99022.1"/>
    <property type="molecule type" value="Genomic_DNA"/>
</dbReference>
<keyword evidence="2 7" id="KW-0813">Transport</keyword>
<comment type="caution">
    <text evidence="10">The sequence shown here is derived from an EMBL/GenBank/DDBJ whole genome shotgun (WGS) entry which is preliminary data.</text>
</comment>
<evidence type="ECO:0000256" key="1">
    <source>
        <dbReference type="ARBA" id="ARBA00004571"/>
    </source>
</evidence>
<organism evidence="10 11">
    <name type="scientific">Pseudochryseolinea flava</name>
    <dbReference type="NCBI Taxonomy" id="2059302"/>
    <lineage>
        <taxon>Bacteria</taxon>
        <taxon>Pseudomonadati</taxon>
        <taxon>Bacteroidota</taxon>
        <taxon>Cytophagia</taxon>
        <taxon>Cytophagales</taxon>
        <taxon>Fulvivirgaceae</taxon>
        <taxon>Pseudochryseolinea</taxon>
    </lineage>
</organism>
<evidence type="ECO:0000256" key="6">
    <source>
        <dbReference type="ARBA" id="ARBA00023237"/>
    </source>
</evidence>
<dbReference type="PROSITE" id="PS52016">
    <property type="entry name" value="TONB_DEPENDENT_REC_3"/>
    <property type="match status" value="1"/>
</dbReference>
<evidence type="ECO:0000256" key="2">
    <source>
        <dbReference type="ARBA" id="ARBA00022448"/>
    </source>
</evidence>
<dbReference type="GO" id="GO:0009279">
    <property type="term" value="C:cell outer membrane"/>
    <property type="evidence" value="ECO:0007669"/>
    <property type="project" value="UniProtKB-SubCell"/>
</dbReference>
<name>A0A364XZH8_9BACT</name>
<dbReference type="FunFam" id="2.170.130.10:FF:000008">
    <property type="entry name" value="SusC/RagA family TonB-linked outer membrane protein"/>
    <property type="match status" value="1"/>
</dbReference>
<dbReference type="NCBIfam" id="TIGR04056">
    <property type="entry name" value="OMP_RagA_SusC"/>
    <property type="match status" value="1"/>
</dbReference>
<feature type="domain" description="TonB-dependent receptor plug" evidence="9">
    <location>
        <begin position="114"/>
        <end position="236"/>
    </location>
</feature>
<dbReference type="AlphaFoldDB" id="A0A364XZH8"/>
<dbReference type="InterPro" id="IPR012910">
    <property type="entry name" value="Plug_dom"/>
</dbReference>
<dbReference type="Pfam" id="PF13715">
    <property type="entry name" value="CarbopepD_reg_2"/>
    <property type="match status" value="1"/>
</dbReference>
<dbReference type="Gene3D" id="2.40.170.20">
    <property type="entry name" value="TonB-dependent receptor, beta-barrel domain"/>
    <property type="match status" value="1"/>
</dbReference>